<keyword evidence="8 9" id="KW-0472">Membrane</keyword>
<dbReference type="Proteomes" id="UP001157069">
    <property type="component" value="Unassembled WGS sequence"/>
</dbReference>
<dbReference type="EC" id="3.4.23.36" evidence="9"/>
<feature type="transmembrane region" description="Helical" evidence="9">
    <location>
        <begin position="142"/>
        <end position="168"/>
    </location>
</feature>
<evidence type="ECO:0000256" key="1">
    <source>
        <dbReference type="ARBA" id="ARBA00006139"/>
    </source>
</evidence>
<evidence type="ECO:0000256" key="3">
    <source>
        <dbReference type="ARBA" id="ARBA00022670"/>
    </source>
</evidence>
<keyword evidence="4 9" id="KW-0812">Transmembrane</keyword>
<accession>A0ABQ6JZL9</accession>
<evidence type="ECO:0000256" key="7">
    <source>
        <dbReference type="ARBA" id="ARBA00022989"/>
    </source>
</evidence>
<evidence type="ECO:0000313" key="13">
    <source>
        <dbReference type="Proteomes" id="UP001157069"/>
    </source>
</evidence>
<dbReference type="Pfam" id="PF01252">
    <property type="entry name" value="Peptidase_A8"/>
    <property type="match status" value="1"/>
</dbReference>
<dbReference type="HAMAP" id="MF_00161">
    <property type="entry name" value="LspA"/>
    <property type="match status" value="1"/>
</dbReference>
<dbReference type="PRINTS" id="PR00781">
    <property type="entry name" value="LIPOSIGPTASE"/>
</dbReference>
<keyword evidence="13" id="KW-1185">Reference proteome</keyword>
<proteinExistence type="inferred from homology"/>
<comment type="pathway">
    <text evidence="9">Protein modification; lipoprotein biosynthesis (signal peptide cleavage).</text>
</comment>
<protein>
    <recommendedName>
        <fullName evidence="9">Lipoprotein signal peptidase</fullName>
        <ecNumber evidence="9">3.4.23.36</ecNumber>
    </recommendedName>
    <alternativeName>
        <fullName evidence="9">Prolipoprotein signal peptidase</fullName>
    </alternativeName>
    <alternativeName>
        <fullName evidence="9">Signal peptidase II</fullName>
        <shortName evidence="9">SPase II</shortName>
    </alternativeName>
</protein>
<reference evidence="13" key="1">
    <citation type="journal article" date="2019" name="Int. J. Syst. Evol. Microbiol.">
        <title>The Global Catalogue of Microorganisms (GCM) 10K type strain sequencing project: providing services to taxonomists for standard genome sequencing and annotation.</title>
        <authorList>
            <consortium name="The Broad Institute Genomics Platform"/>
            <consortium name="The Broad Institute Genome Sequencing Center for Infectious Disease"/>
            <person name="Wu L."/>
            <person name="Ma J."/>
        </authorList>
    </citation>
    <scope>NUCLEOTIDE SEQUENCE [LARGE SCALE GENOMIC DNA]</scope>
    <source>
        <strain evidence="13">NBRC 108755</strain>
    </source>
</reference>
<name>A0ABQ6JZL9_9MICO</name>
<comment type="catalytic activity">
    <reaction evidence="9 10">
        <text>Release of signal peptides from bacterial membrane prolipoproteins. Hydrolyzes -Xaa-Yaa-Zaa-|-(S,diacylglyceryl)Cys-, in which Xaa is hydrophobic (preferably Leu), and Yaa (Ala or Ser) and Zaa (Gly or Ala) have small, neutral side chains.</text>
        <dbReference type="EC" id="3.4.23.36"/>
    </reaction>
</comment>
<evidence type="ECO:0000256" key="10">
    <source>
        <dbReference type="RuleBase" id="RU000594"/>
    </source>
</evidence>
<dbReference type="PANTHER" id="PTHR33695">
    <property type="entry name" value="LIPOPROTEIN SIGNAL PEPTIDASE"/>
    <property type="match status" value="1"/>
</dbReference>
<feature type="transmembrane region" description="Helical" evidence="9">
    <location>
        <begin position="105"/>
        <end position="122"/>
    </location>
</feature>
<keyword evidence="7 9" id="KW-1133">Transmembrane helix</keyword>
<evidence type="ECO:0000256" key="9">
    <source>
        <dbReference type="HAMAP-Rule" id="MF_00161"/>
    </source>
</evidence>
<evidence type="ECO:0000313" key="12">
    <source>
        <dbReference type="EMBL" id="GMA92735.1"/>
    </source>
</evidence>
<evidence type="ECO:0000256" key="5">
    <source>
        <dbReference type="ARBA" id="ARBA00022750"/>
    </source>
</evidence>
<dbReference type="PROSITE" id="PS00855">
    <property type="entry name" value="SPASE_II"/>
    <property type="match status" value="1"/>
</dbReference>
<dbReference type="EMBL" id="BSVA01000001">
    <property type="protein sequence ID" value="GMA92735.1"/>
    <property type="molecule type" value="Genomic_DNA"/>
</dbReference>
<keyword evidence="6 9" id="KW-0378">Hydrolase</keyword>
<evidence type="ECO:0000256" key="4">
    <source>
        <dbReference type="ARBA" id="ARBA00022692"/>
    </source>
</evidence>
<keyword evidence="2 9" id="KW-1003">Cell membrane</keyword>
<evidence type="ECO:0000256" key="2">
    <source>
        <dbReference type="ARBA" id="ARBA00022475"/>
    </source>
</evidence>
<dbReference type="InterPro" id="IPR001872">
    <property type="entry name" value="Peptidase_A8"/>
</dbReference>
<comment type="function">
    <text evidence="9 10">This protein specifically catalyzes the removal of signal peptides from prolipoproteins.</text>
</comment>
<sequence>MAATEPQAAPGNEGRARVSVRALVLLGVVAAGILALDQLAKYLIVANLELGEVVPVLGELLQFHFVKNSGAAFSLASGFTWILSIVAVGVIVAIIVFARRIKSTAWAWMLGLLLGGALGNVTDRLFREPSFGMGHVIDFLQIWGFPAIFNIADVAICTAMGLFLLLTLRGVHLDGTKASETIERITPPSAPSTGE</sequence>
<comment type="similarity">
    <text evidence="1 9 11">Belongs to the peptidase A8 family.</text>
</comment>
<evidence type="ECO:0000256" key="6">
    <source>
        <dbReference type="ARBA" id="ARBA00022801"/>
    </source>
</evidence>
<comment type="caution">
    <text evidence="12">The sequence shown here is derived from an EMBL/GenBank/DDBJ whole genome shotgun (WGS) entry which is preliminary data.</text>
</comment>
<dbReference type="PANTHER" id="PTHR33695:SF1">
    <property type="entry name" value="LIPOPROTEIN SIGNAL PEPTIDASE"/>
    <property type="match status" value="1"/>
</dbReference>
<feature type="transmembrane region" description="Helical" evidence="9">
    <location>
        <begin position="22"/>
        <end position="44"/>
    </location>
</feature>
<evidence type="ECO:0000256" key="11">
    <source>
        <dbReference type="RuleBase" id="RU004181"/>
    </source>
</evidence>
<feature type="active site" evidence="9">
    <location>
        <position position="153"/>
    </location>
</feature>
<evidence type="ECO:0000256" key="8">
    <source>
        <dbReference type="ARBA" id="ARBA00023136"/>
    </source>
</evidence>
<keyword evidence="3 9" id="KW-0645">Protease</keyword>
<comment type="subcellular location">
    <subcellularLocation>
        <location evidence="9">Cell membrane</location>
        <topology evidence="9">Multi-pass membrane protein</topology>
    </subcellularLocation>
</comment>
<feature type="transmembrane region" description="Helical" evidence="9">
    <location>
        <begin position="78"/>
        <end position="98"/>
    </location>
</feature>
<feature type="active site" evidence="9">
    <location>
        <position position="138"/>
    </location>
</feature>
<dbReference type="NCBIfam" id="TIGR00077">
    <property type="entry name" value="lspA"/>
    <property type="match status" value="1"/>
</dbReference>
<keyword evidence="5 9" id="KW-0064">Aspartyl protease</keyword>
<organism evidence="12 13">
    <name type="scientific">Homoserinibacter gongjuensis</name>
    <dbReference type="NCBI Taxonomy" id="1162968"/>
    <lineage>
        <taxon>Bacteria</taxon>
        <taxon>Bacillati</taxon>
        <taxon>Actinomycetota</taxon>
        <taxon>Actinomycetes</taxon>
        <taxon>Micrococcales</taxon>
        <taxon>Microbacteriaceae</taxon>
        <taxon>Homoserinibacter</taxon>
    </lineage>
</organism>
<gene>
    <name evidence="9" type="primary">lspA</name>
    <name evidence="12" type="ORF">GCM10025869_32640</name>
</gene>